<keyword evidence="1 2" id="KW-0732">Signal</keyword>
<accession>A0A553I3W4</accession>
<gene>
    <name evidence="3" type="ORF">FHL15_004361</name>
</gene>
<sequence>MMVRLATLCVALSTVASAYETTLGFNGAPQIENRTIDEIYEAALAEGGVVTVWHGGDEKNQQDALKHAFEARFPNMTLNITVDVSKYHDGNIDRQLATGGVYVDSAILQTLHDYPRWDNEGALLHYIPLSFYDVNPSFRDLRGAWYGVSVFAWSFLWNKNKVSEGPQEFEDFLKPEYKDKLVLTYPNDDDAVLYAFDLVESSLQQFGYEWFEKLLAQNPRWVRGTGTPVTLLSQDNSTSAVTFTATAGLHPADPIGVTFPSKGLFVSWAQRAAILKDAPHPEGAKLLHNYMLSEEYQSSVIDTWSVRQDIQAPAGYQNLTDIKSTNPDGFDGFMADRERAERLRLFFEDKIGHEAATRFSNQGVDGLASRKDDALGGQSQYNPRIAVTVLPVIDIDLVERTTKAAVRTLDDYYHKDIEKHRLDRLHTSQVFTRYIEFLKESRCHENVPEAPTDRFSLNDSVGMTAEWWWSKILNRSRKPANFNKSMDLGNQHPREISPGIRRNITAINDVVNELEIIKQVLDHRLGV</sequence>
<proteinExistence type="predicted"/>
<dbReference type="EMBL" id="VFLP01000019">
    <property type="protein sequence ID" value="TRX94900.1"/>
    <property type="molecule type" value="Genomic_DNA"/>
</dbReference>
<dbReference type="Proteomes" id="UP000319160">
    <property type="component" value="Unassembled WGS sequence"/>
</dbReference>
<name>A0A553I3W4_9PEZI</name>
<evidence type="ECO:0000313" key="3">
    <source>
        <dbReference type="EMBL" id="TRX94900.1"/>
    </source>
</evidence>
<dbReference type="SUPFAM" id="SSF53850">
    <property type="entry name" value="Periplasmic binding protein-like II"/>
    <property type="match status" value="1"/>
</dbReference>
<dbReference type="PANTHER" id="PTHR30006">
    <property type="entry name" value="THIAMINE-BINDING PERIPLASMIC PROTEIN-RELATED"/>
    <property type="match status" value="1"/>
</dbReference>
<evidence type="ECO:0000256" key="1">
    <source>
        <dbReference type="ARBA" id="ARBA00022729"/>
    </source>
</evidence>
<dbReference type="OrthoDB" id="124329at2759"/>
<dbReference type="STRING" id="2512241.A0A553I3W4"/>
<evidence type="ECO:0008006" key="5">
    <source>
        <dbReference type="Google" id="ProtNLM"/>
    </source>
</evidence>
<evidence type="ECO:0000256" key="2">
    <source>
        <dbReference type="SAM" id="SignalP"/>
    </source>
</evidence>
<keyword evidence="4" id="KW-1185">Reference proteome</keyword>
<dbReference type="AlphaFoldDB" id="A0A553I3W4"/>
<reference evidence="4" key="1">
    <citation type="submission" date="2019-06" db="EMBL/GenBank/DDBJ databases">
        <title>Draft genome sequence of the griseofulvin-producing fungus Xylaria cubensis strain G536.</title>
        <authorList>
            <person name="Mead M.E."/>
            <person name="Raja H.A."/>
            <person name="Steenwyk J.L."/>
            <person name="Knowles S.L."/>
            <person name="Oberlies N.H."/>
            <person name="Rokas A."/>
        </authorList>
    </citation>
    <scope>NUCLEOTIDE SEQUENCE [LARGE SCALE GENOMIC DNA]</scope>
    <source>
        <strain evidence="4">G536</strain>
    </source>
</reference>
<dbReference type="PANTHER" id="PTHR30006:SF2">
    <property type="entry name" value="ABC TRANSPORTER SUBSTRATE-BINDING PROTEIN"/>
    <property type="match status" value="1"/>
</dbReference>
<feature type="signal peptide" evidence="2">
    <location>
        <begin position="1"/>
        <end position="18"/>
    </location>
</feature>
<comment type="caution">
    <text evidence="3">The sequence shown here is derived from an EMBL/GenBank/DDBJ whole genome shotgun (WGS) entry which is preliminary data.</text>
</comment>
<dbReference type="Pfam" id="PF13343">
    <property type="entry name" value="SBP_bac_6"/>
    <property type="match status" value="1"/>
</dbReference>
<feature type="chain" id="PRO_5021721761" description="ABC transporter" evidence="2">
    <location>
        <begin position="19"/>
        <end position="527"/>
    </location>
</feature>
<protein>
    <recommendedName>
        <fullName evidence="5">ABC transporter</fullName>
    </recommendedName>
</protein>
<dbReference type="Gene3D" id="3.40.190.10">
    <property type="entry name" value="Periplasmic binding protein-like II"/>
    <property type="match status" value="2"/>
</dbReference>
<evidence type="ECO:0000313" key="4">
    <source>
        <dbReference type="Proteomes" id="UP000319160"/>
    </source>
</evidence>
<organism evidence="3 4">
    <name type="scientific">Xylaria flabelliformis</name>
    <dbReference type="NCBI Taxonomy" id="2512241"/>
    <lineage>
        <taxon>Eukaryota</taxon>
        <taxon>Fungi</taxon>
        <taxon>Dikarya</taxon>
        <taxon>Ascomycota</taxon>
        <taxon>Pezizomycotina</taxon>
        <taxon>Sordariomycetes</taxon>
        <taxon>Xylariomycetidae</taxon>
        <taxon>Xylariales</taxon>
        <taxon>Xylariaceae</taxon>
        <taxon>Xylaria</taxon>
    </lineage>
</organism>